<comment type="caution">
    <text evidence="2">The sequence shown here is derived from an EMBL/GenBank/DDBJ whole genome shotgun (WGS) entry which is preliminary data.</text>
</comment>
<dbReference type="Proteomes" id="UP000297527">
    <property type="component" value="Unassembled WGS sequence"/>
</dbReference>
<reference evidence="2 3" key="1">
    <citation type="submission" date="2017-12" db="EMBL/GenBank/DDBJ databases">
        <title>Comparative genomics of Botrytis spp.</title>
        <authorList>
            <person name="Valero-Jimenez C.A."/>
            <person name="Tapia P."/>
            <person name="Veloso J."/>
            <person name="Silva-Moreno E."/>
            <person name="Staats M."/>
            <person name="Valdes J.H."/>
            <person name="Van Kan J.A.L."/>
        </authorList>
    </citation>
    <scope>NUCLEOTIDE SEQUENCE [LARGE SCALE GENOMIC DNA]</scope>
    <source>
        <strain evidence="2 3">MUCL11595</strain>
    </source>
</reference>
<evidence type="ECO:0000256" key="1">
    <source>
        <dbReference type="SAM" id="MobiDB-lite"/>
    </source>
</evidence>
<proteinExistence type="predicted"/>
<protein>
    <submittedName>
        <fullName evidence="2">Uncharacterized protein</fullName>
    </submittedName>
</protein>
<dbReference type="EMBL" id="PQXN01000272">
    <property type="protein sequence ID" value="TGO47538.1"/>
    <property type="molecule type" value="Genomic_DNA"/>
</dbReference>
<keyword evidence="3" id="KW-1185">Reference proteome</keyword>
<accession>A0A4Z1HEF4</accession>
<gene>
    <name evidence="2" type="ORF">BCON_0273g00020</name>
</gene>
<feature type="region of interest" description="Disordered" evidence="1">
    <location>
        <begin position="1"/>
        <end position="34"/>
    </location>
</feature>
<organism evidence="2 3">
    <name type="scientific">Botryotinia convoluta</name>
    <dbReference type="NCBI Taxonomy" id="54673"/>
    <lineage>
        <taxon>Eukaryota</taxon>
        <taxon>Fungi</taxon>
        <taxon>Dikarya</taxon>
        <taxon>Ascomycota</taxon>
        <taxon>Pezizomycotina</taxon>
        <taxon>Leotiomycetes</taxon>
        <taxon>Helotiales</taxon>
        <taxon>Sclerotiniaceae</taxon>
        <taxon>Botryotinia</taxon>
    </lineage>
</organism>
<name>A0A4Z1HEF4_9HELO</name>
<evidence type="ECO:0000313" key="2">
    <source>
        <dbReference type="EMBL" id="TGO47538.1"/>
    </source>
</evidence>
<dbReference type="AlphaFoldDB" id="A0A4Z1HEF4"/>
<feature type="compositionally biased region" description="Polar residues" evidence="1">
    <location>
        <begin position="1"/>
        <end position="28"/>
    </location>
</feature>
<evidence type="ECO:0000313" key="3">
    <source>
        <dbReference type="Proteomes" id="UP000297527"/>
    </source>
</evidence>
<sequence length="95" mass="9869">MLNESSAPENADPGQSSLGDSQQHGSANTSSHGTISIISHGESIELGNDLISIFLSRFVAALASSPSSSRPANVTALGYMTLFYQATYILPGVLL</sequence>